<feature type="transmembrane region" description="Helical" evidence="1">
    <location>
        <begin position="47"/>
        <end position="71"/>
    </location>
</feature>
<protein>
    <recommendedName>
        <fullName evidence="4">DUF304 domain-containing protein</fullName>
    </recommendedName>
</protein>
<evidence type="ECO:0000256" key="1">
    <source>
        <dbReference type="SAM" id="Phobius"/>
    </source>
</evidence>
<evidence type="ECO:0000313" key="3">
    <source>
        <dbReference type="Proteomes" id="UP000017837"/>
    </source>
</evidence>
<evidence type="ECO:0000313" key="2">
    <source>
        <dbReference type="EMBL" id="ESQ82092.1"/>
    </source>
</evidence>
<feature type="transmembrane region" description="Helical" evidence="1">
    <location>
        <begin position="20"/>
        <end position="41"/>
    </location>
</feature>
<proteinExistence type="predicted"/>
<gene>
    <name evidence="2" type="ORF">ABENE_21165</name>
</gene>
<dbReference type="Proteomes" id="UP000017837">
    <property type="component" value="Unassembled WGS sequence"/>
</dbReference>
<keyword evidence="1" id="KW-0812">Transmembrane</keyword>
<dbReference type="OrthoDB" id="7173887at2"/>
<evidence type="ECO:0008006" key="4">
    <source>
        <dbReference type="Google" id="ProtNLM"/>
    </source>
</evidence>
<dbReference type="RefSeq" id="WP_018083231.1">
    <property type="nucleotide sequence ID" value="NZ_AQWM01000026.1"/>
</dbReference>
<organism evidence="2 3">
    <name type="scientific">Asticcacaulis benevestitus DSM 16100 = ATCC BAA-896</name>
    <dbReference type="NCBI Taxonomy" id="1121022"/>
    <lineage>
        <taxon>Bacteria</taxon>
        <taxon>Pseudomonadati</taxon>
        <taxon>Pseudomonadota</taxon>
        <taxon>Alphaproteobacteria</taxon>
        <taxon>Caulobacterales</taxon>
        <taxon>Caulobacteraceae</taxon>
        <taxon>Asticcacaulis</taxon>
    </lineage>
</organism>
<keyword evidence="1" id="KW-1133">Transmembrane helix</keyword>
<comment type="caution">
    <text evidence="2">The sequence shown here is derived from an EMBL/GenBank/DDBJ whole genome shotgun (WGS) entry which is preliminary data.</text>
</comment>
<keyword evidence="1" id="KW-0472">Membrane</keyword>
<accession>V4NJW6</accession>
<dbReference type="AlphaFoldDB" id="V4NJW6"/>
<dbReference type="PATRIC" id="fig|1121022.4.peg.4337"/>
<reference evidence="2 3" key="1">
    <citation type="journal article" date="2014" name="Nature">
        <title>Sequential evolution of bacterial morphology by co-option of a developmental regulator.</title>
        <authorList>
            <person name="Jiang C."/>
            <person name="Brown P.J."/>
            <person name="Ducret A."/>
            <person name="Brun Y.V."/>
        </authorList>
    </citation>
    <scope>NUCLEOTIDE SEQUENCE [LARGE SCALE GENOMIC DNA]</scope>
    <source>
        <strain evidence="2 3">DSM 16100</strain>
    </source>
</reference>
<keyword evidence="3" id="KW-1185">Reference proteome</keyword>
<dbReference type="EMBL" id="AWGB01000080">
    <property type="protein sequence ID" value="ESQ82092.1"/>
    <property type="molecule type" value="Genomic_DNA"/>
</dbReference>
<sequence>METTKTYPQVYQFGPVFKTFLVMAAFALIAVGVTGAIQSYARMDGVATQFAGILLSMIPIAAALFGAPMLWRCKLTLHEDRLVYNGLIVDAVIRKSDVLEALTPAPQYGMFQIFLTLAGHPFKRLHLAVLGHMDDALERWVNALPHGQTSRV</sequence>
<name>V4NJW6_9CAUL</name>